<sequence>MNVKTLQTGSFWSANQTLSQALAGPGNLFTPLRMLLALGVLLGHSYVVNLGRGVPEPLSLFNMTISYVAVNGFFILSGLLITRSIDRNPDFIRFFAARFLRIYPAMALMALLAAFVFGPVVTSLPLGAYFTDPQVWRYVCDVLTFGDTAGGPPQIFDSNPFDGEWSASLWTLRYEAIAYAGTAVVAVLGISRSKTAMLALFVSSVSLFVVVRMGLVEVPNPLIHLSRFAVTYLLGAVLYIYRDQVRLSWPVGLLICLAAWVFGPTPAFEIMLNFVLAAGLLLIGFAKIPGRQYLFRMPDFSYGVYIWQWPVMQALWYYDLVRDPMTTMIVAIPLSVLMGAISWYLVEKPMLALKGPFAAWLRLRLKVGKTA</sequence>
<gene>
    <name evidence="3" type="ORF">MNBD_ALPHA06-528</name>
</gene>
<proteinExistence type="predicted"/>
<keyword evidence="1" id="KW-0812">Transmembrane</keyword>
<feature type="transmembrane region" description="Helical" evidence="1">
    <location>
        <begin position="28"/>
        <end position="48"/>
    </location>
</feature>
<feature type="transmembrane region" description="Helical" evidence="1">
    <location>
        <begin position="172"/>
        <end position="190"/>
    </location>
</feature>
<dbReference type="Pfam" id="PF01757">
    <property type="entry name" value="Acyl_transf_3"/>
    <property type="match status" value="1"/>
</dbReference>
<dbReference type="InterPro" id="IPR002656">
    <property type="entry name" value="Acyl_transf_3_dom"/>
</dbReference>
<evidence type="ECO:0000256" key="1">
    <source>
        <dbReference type="SAM" id="Phobius"/>
    </source>
</evidence>
<dbReference type="GO" id="GO:0016020">
    <property type="term" value="C:membrane"/>
    <property type="evidence" value="ECO:0007669"/>
    <property type="project" value="TreeGrafter"/>
</dbReference>
<dbReference type="GO" id="GO:0000271">
    <property type="term" value="P:polysaccharide biosynthetic process"/>
    <property type="evidence" value="ECO:0007669"/>
    <property type="project" value="TreeGrafter"/>
</dbReference>
<feature type="transmembrane region" description="Helical" evidence="1">
    <location>
        <begin position="300"/>
        <end position="318"/>
    </location>
</feature>
<feature type="transmembrane region" description="Helical" evidence="1">
    <location>
        <begin position="102"/>
        <end position="121"/>
    </location>
</feature>
<dbReference type="PANTHER" id="PTHR23028">
    <property type="entry name" value="ACETYLTRANSFERASE"/>
    <property type="match status" value="1"/>
</dbReference>
<keyword evidence="1" id="KW-1133">Transmembrane helix</keyword>
<organism evidence="3">
    <name type="scientific">hydrothermal vent metagenome</name>
    <dbReference type="NCBI Taxonomy" id="652676"/>
    <lineage>
        <taxon>unclassified sequences</taxon>
        <taxon>metagenomes</taxon>
        <taxon>ecological metagenomes</taxon>
    </lineage>
</organism>
<feature type="transmembrane region" description="Helical" evidence="1">
    <location>
        <begin position="270"/>
        <end position="288"/>
    </location>
</feature>
<feature type="transmembrane region" description="Helical" evidence="1">
    <location>
        <begin position="247"/>
        <end position="264"/>
    </location>
</feature>
<evidence type="ECO:0000313" key="3">
    <source>
        <dbReference type="EMBL" id="VAW02971.1"/>
    </source>
</evidence>
<dbReference type="AlphaFoldDB" id="A0A3B0S9S8"/>
<accession>A0A3B0S9S8</accession>
<reference evidence="3" key="1">
    <citation type="submission" date="2018-06" db="EMBL/GenBank/DDBJ databases">
        <authorList>
            <person name="Zhirakovskaya E."/>
        </authorList>
    </citation>
    <scope>NUCLEOTIDE SEQUENCE</scope>
</reference>
<dbReference type="InterPro" id="IPR050879">
    <property type="entry name" value="Acyltransferase_3"/>
</dbReference>
<feature type="domain" description="Acyltransferase 3" evidence="2">
    <location>
        <begin position="32"/>
        <end position="344"/>
    </location>
</feature>
<feature type="transmembrane region" description="Helical" evidence="1">
    <location>
        <begin position="324"/>
        <end position="346"/>
    </location>
</feature>
<keyword evidence="1" id="KW-0472">Membrane</keyword>
<dbReference type="EMBL" id="UOEE01000350">
    <property type="protein sequence ID" value="VAW02971.1"/>
    <property type="molecule type" value="Genomic_DNA"/>
</dbReference>
<protein>
    <recommendedName>
        <fullName evidence="2">Acyltransferase 3 domain-containing protein</fullName>
    </recommendedName>
</protein>
<dbReference type="PANTHER" id="PTHR23028:SF53">
    <property type="entry name" value="ACYL_TRANSF_3 DOMAIN-CONTAINING PROTEIN"/>
    <property type="match status" value="1"/>
</dbReference>
<dbReference type="GO" id="GO:0016747">
    <property type="term" value="F:acyltransferase activity, transferring groups other than amino-acyl groups"/>
    <property type="evidence" value="ECO:0007669"/>
    <property type="project" value="InterPro"/>
</dbReference>
<feature type="transmembrane region" description="Helical" evidence="1">
    <location>
        <begin position="222"/>
        <end position="240"/>
    </location>
</feature>
<feature type="transmembrane region" description="Helical" evidence="1">
    <location>
        <begin position="60"/>
        <end position="81"/>
    </location>
</feature>
<name>A0A3B0S9S8_9ZZZZ</name>
<feature type="transmembrane region" description="Helical" evidence="1">
    <location>
        <begin position="197"/>
        <end position="216"/>
    </location>
</feature>
<evidence type="ECO:0000259" key="2">
    <source>
        <dbReference type="Pfam" id="PF01757"/>
    </source>
</evidence>